<dbReference type="SUPFAM" id="SSF57850">
    <property type="entry name" value="RING/U-box"/>
    <property type="match status" value="1"/>
</dbReference>
<name>A0A6G1DGS9_9ORYZ</name>
<dbReference type="SMART" id="SM00184">
    <property type="entry name" value="RING"/>
    <property type="match status" value="1"/>
</dbReference>
<proteinExistence type="predicted"/>
<dbReference type="Gene3D" id="3.30.40.10">
    <property type="entry name" value="Zinc/RING finger domain, C3HC4 (zinc finger)"/>
    <property type="match status" value="1"/>
</dbReference>
<dbReference type="GO" id="GO:0006511">
    <property type="term" value="P:ubiquitin-dependent protein catabolic process"/>
    <property type="evidence" value="ECO:0007669"/>
    <property type="project" value="TreeGrafter"/>
</dbReference>
<evidence type="ECO:0000313" key="4">
    <source>
        <dbReference type="Proteomes" id="UP000479710"/>
    </source>
</evidence>
<dbReference type="InterPro" id="IPR013083">
    <property type="entry name" value="Znf_RING/FYVE/PHD"/>
</dbReference>
<dbReference type="CDD" id="cd16454">
    <property type="entry name" value="RING-H2_PA-TM-RING"/>
    <property type="match status" value="1"/>
</dbReference>
<keyword evidence="1" id="KW-0479">Metal-binding</keyword>
<comment type="caution">
    <text evidence="3">The sequence shown here is derived from an EMBL/GenBank/DDBJ whole genome shotgun (WGS) entry which is preliminary data.</text>
</comment>
<keyword evidence="1" id="KW-0863">Zinc-finger</keyword>
<sequence>MEVSAAAARALPSDFPPIQSFINAQGLTQYTWVIGNRRHTFESIRPSNQPPVTQELAHEIIRENVRSDRIDGLIPLDRHLFRQLREHIWHEAYRDVFSDVPECKNGGFGAVPTSSSTLAELQEAPASEARELNCAVCLEDFEAGERLKRLPCSHCFHGSCILDWLRVRHLCPLCRFALPTEHSRRMNTHDHELTPP</sequence>
<dbReference type="AlphaFoldDB" id="A0A6G1DGS9"/>
<dbReference type="PANTHER" id="PTHR22765">
    <property type="entry name" value="RING FINGER AND PROTEASE ASSOCIATED DOMAIN-CONTAINING"/>
    <property type="match status" value="1"/>
</dbReference>
<keyword evidence="4" id="KW-1185">Reference proteome</keyword>
<dbReference type="Proteomes" id="UP000479710">
    <property type="component" value="Unassembled WGS sequence"/>
</dbReference>
<evidence type="ECO:0000256" key="1">
    <source>
        <dbReference type="PROSITE-ProRule" id="PRU00175"/>
    </source>
</evidence>
<dbReference type="GO" id="GO:0061630">
    <property type="term" value="F:ubiquitin protein ligase activity"/>
    <property type="evidence" value="ECO:0007669"/>
    <property type="project" value="TreeGrafter"/>
</dbReference>
<keyword evidence="1" id="KW-0862">Zinc</keyword>
<protein>
    <recommendedName>
        <fullName evidence="2">RING-type domain-containing protein</fullName>
    </recommendedName>
</protein>
<dbReference type="PROSITE" id="PS50089">
    <property type="entry name" value="ZF_RING_2"/>
    <property type="match status" value="1"/>
</dbReference>
<dbReference type="EMBL" id="SPHZ02000006">
    <property type="protein sequence ID" value="KAF0911626.1"/>
    <property type="molecule type" value="Genomic_DNA"/>
</dbReference>
<evidence type="ECO:0000259" key="2">
    <source>
        <dbReference type="PROSITE" id="PS50089"/>
    </source>
</evidence>
<dbReference type="InterPro" id="IPR001841">
    <property type="entry name" value="Znf_RING"/>
</dbReference>
<dbReference type="GO" id="GO:0016020">
    <property type="term" value="C:membrane"/>
    <property type="evidence" value="ECO:0007669"/>
    <property type="project" value="TreeGrafter"/>
</dbReference>
<accession>A0A6G1DGS9</accession>
<dbReference type="PANTHER" id="PTHR22765:SF414">
    <property type="entry name" value="OS12G0143750 PROTEIN"/>
    <property type="match status" value="1"/>
</dbReference>
<gene>
    <name evidence="3" type="ORF">E2562_011243</name>
</gene>
<evidence type="ECO:0000313" key="3">
    <source>
        <dbReference type="EMBL" id="KAF0911626.1"/>
    </source>
</evidence>
<reference evidence="3 4" key="1">
    <citation type="submission" date="2019-11" db="EMBL/GenBank/DDBJ databases">
        <title>Whole genome sequence of Oryza granulata.</title>
        <authorList>
            <person name="Li W."/>
        </authorList>
    </citation>
    <scope>NUCLEOTIDE SEQUENCE [LARGE SCALE GENOMIC DNA]</scope>
    <source>
        <strain evidence="4">cv. Menghai</strain>
        <tissue evidence="3">Leaf</tissue>
    </source>
</reference>
<dbReference type="InterPro" id="IPR051826">
    <property type="entry name" value="E3_ubiquitin-ligase_domain"/>
</dbReference>
<dbReference type="OrthoDB" id="21204at2759"/>
<feature type="domain" description="RING-type" evidence="2">
    <location>
        <begin position="134"/>
        <end position="175"/>
    </location>
</feature>
<dbReference type="Pfam" id="PF13639">
    <property type="entry name" value="zf-RING_2"/>
    <property type="match status" value="1"/>
</dbReference>
<dbReference type="GO" id="GO:0008270">
    <property type="term" value="F:zinc ion binding"/>
    <property type="evidence" value="ECO:0007669"/>
    <property type="project" value="UniProtKB-KW"/>
</dbReference>
<organism evidence="3 4">
    <name type="scientific">Oryza meyeriana var. granulata</name>
    <dbReference type="NCBI Taxonomy" id="110450"/>
    <lineage>
        <taxon>Eukaryota</taxon>
        <taxon>Viridiplantae</taxon>
        <taxon>Streptophyta</taxon>
        <taxon>Embryophyta</taxon>
        <taxon>Tracheophyta</taxon>
        <taxon>Spermatophyta</taxon>
        <taxon>Magnoliopsida</taxon>
        <taxon>Liliopsida</taxon>
        <taxon>Poales</taxon>
        <taxon>Poaceae</taxon>
        <taxon>BOP clade</taxon>
        <taxon>Oryzoideae</taxon>
        <taxon>Oryzeae</taxon>
        <taxon>Oryzinae</taxon>
        <taxon>Oryza</taxon>
        <taxon>Oryza meyeriana</taxon>
    </lineage>
</organism>